<reference evidence="2 3" key="1">
    <citation type="submission" date="2023-10" db="EMBL/GenBank/DDBJ databases">
        <title>Chromosome-scale genome assembly provides insights into flower coloration mechanisms of Canna indica.</title>
        <authorList>
            <person name="Li C."/>
        </authorList>
    </citation>
    <scope>NUCLEOTIDE SEQUENCE [LARGE SCALE GENOMIC DNA]</scope>
    <source>
        <tissue evidence="2">Flower</tissue>
    </source>
</reference>
<gene>
    <name evidence="2" type="ORF">Cni_G12722</name>
</gene>
<protein>
    <submittedName>
        <fullName evidence="2">Uncharacterized protein</fullName>
    </submittedName>
</protein>
<name>A0AAQ3KE07_9LILI</name>
<sequence length="332" mass="36442">MQCRPRKKKEYENADNSSSDNFESEGWLLVLRVFFPLLSNLPNRLSLEVPLQLPLIEDAPPPLRYPIRPCLPKKGRPQDLRIDRLLVLTLKLQQCIGPIFCARTKRLFQRYPLLPLPGTHPSVEPSGPNVSSASSMEVNSDALPNLNAVAASLAMLTAKSLASAGPWILASRRNSHCRFQKVPRSPSRGRPSPRGRHMGGSRFDQTRFASRDKSGDRDWYVAFDGDLGESTGIEGESERILKSVGGSDISTVTRTAGRALARQLASEGVLMSHRDVRGRNPSLRPVEIGPSRALADPITMSVSSSKEVMGRVASIEKPKKLSTAHFSATTAD</sequence>
<evidence type="ECO:0000313" key="3">
    <source>
        <dbReference type="Proteomes" id="UP001327560"/>
    </source>
</evidence>
<feature type="region of interest" description="Disordered" evidence="1">
    <location>
        <begin position="178"/>
        <end position="210"/>
    </location>
</feature>
<dbReference type="Proteomes" id="UP001327560">
    <property type="component" value="Chromosome 4"/>
</dbReference>
<dbReference type="AlphaFoldDB" id="A0AAQ3KE07"/>
<evidence type="ECO:0000313" key="2">
    <source>
        <dbReference type="EMBL" id="WOL04001.1"/>
    </source>
</evidence>
<keyword evidence="3" id="KW-1185">Reference proteome</keyword>
<organism evidence="2 3">
    <name type="scientific">Canna indica</name>
    <name type="common">Indian-shot</name>
    <dbReference type="NCBI Taxonomy" id="4628"/>
    <lineage>
        <taxon>Eukaryota</taxon>
        <taxon>Viridiplantae</taxon>
        <taxon>Streptophyta</taxon>
        <taxon>Embryophyta</taxon>
        <taxon>Tracheophyta</taxon>
        <taxon>Spermatophyta</taxon>
        <taxon>Magnoliopsida</taxon>
        <taxon>Liliopsida</taxon>
        <taxon>Zingiberales</taxon>
        <taxon>Cannaceae</taxon>
        <taxon>Canna</taxon>
    </lineage>
</organism>
<evidence type="ECO:0000256" key="1">
    <source>
        <dbReference type="SAM" id="MobiDB-lite"/>
    </source>
</evidence>
<dbReference type="EMBL" id="CP136893">
    <property type="protein sequence ID" value="WOL04001.1"/>
    <property type="molecule type" value="Genomic_DNA"/>
</dbReference>
<feature type="region of interest" description="Disordered" evidence="1">
    <location>
        <begin position="1"/>
        <end position="21"/>
    </location>
</feature>
<proteinExistence type="predicted"/>
<accession>A0AAQ3KE07</accession>